<dbReference type="AlphaFoldDB" id="A0A7Y9XCY0"/>
<comment type="caution">
    <text evidence="1">The sequence shown here is derived from an EMBL/GenBank/DDBJ whole genome shotgun (WGS) entry which is preliminary data.</text>
</comment>
<dbReference type="EMBL" id="JACCHL010000001">
    <property type="protein sequence ID" value="NYH52040.1"/>
    <property type="molecule type" value="Genomic_DNA"/>
</dbReference>
<reference evidence="1 2" key="1">
    <citation type="submission" date="2020-07" db="EMBL/GenBank/DDBJ databases">
        <title>Sequencing the genomes of 1000 actinobacteria strains.</title>
        <authorList>
            <person name="Klenk H.-P."/>
        </authorList>
    </citation>
    <scope>NUCLEOTIDE SEQUENCE [LARGE SCALE GENOMIC DNA]</scope>
    <source>
        <strain evidence="1 2">DSM 45278</strain>
    </source>
</reference>
<sequence length="166" mass="18625">MEKQMELIVDPPRFGPFEIGMPFDQAQEKLRSISGYVPPDPNPGFTPTGFAHYESEMSISVGTDRAGNLKEIEVYRPERGVDVLFREISLFETPADEVVRQISSLVHVDIEEDGLLVVAPELLLSLGRRFIPEGPQDEEGWYFESLLVADPGYYGNIYGVSAEPFQ</sequence>
<accession>A0A7Y9XCY0</accession>
<evidence type="ECO:0000313" key="2">
    <source>
        <dbReference type="Proteomes" id="UP000584931"/>
    </source>
</evidence>
<evidence type="ECO:0000313" key="1">
    <source>
        <dbReference type="EMBL" id="NYH52040.1"/>
    </source>
</evidence>
<dbReference type="RefSeq" id="WP_179809663.1">
    <property type="nucleotide sequence ID" value="NZ_JACCHL010000001.1"/>
</dbReference>
<dbReference type="Proteomes" id="UP000584931">
    <property type="component" value="Unassembled WGS sequence"/>
</dbReference>
<organism evidence="1 2">
    <name type="scientific">Nocardiopsis sinuspersici</name>
    <dbReference type="NCBI Taxonomy" id="501010"/>
    <lineage>
        <taxon>Bacteria</taxon>
        <taxon>Bacillati</taxon>
        <taxon>Actinomycetota</taxon>
        <taxon>Actinomycetes</taxon>
        <taxon>Streptosporangiales</taxon>
        <taxon>Nocardiopsidaceae</taxon>
        <taxon>Nocardiopsis</taxon>
    </lineage>
</organism>
<proteinExistence type="predicted"/>
<gene>
    <name evidence="1" type="ORF">HNR06_001629</name>
</gene>
<protein>
    <submittedName>
        <fullName evidence="1">Uncharacterized protein</fullName>
    </submittedName>
</protein>
<name>A0A7Y9XCY0_9ACTN</name>